<evidence type="ECO:0000313" key="3">
    <source>
        <dbReference type="Proteomes" id="UP000270343"/>
    </source>
</evidence>
<dbReference type="EMBL" id="RBAM01000020">
    <property type="protein sequence ID" value="RKN62836.1"/>
    <property type="molecule type" value="Genomic_DNA"/>
</dbReference>
<reference evidence="2 3" key="1">
    <citation type="journal article" date="2015" name="Antonie Van Leeuwenhoek">
        <title>Streptomyces klenkii sp. nov., isolated from deep marine sediment.</title>
        <authorList>
            <person name="Veyisoglu A."/>
            <person name="Sahin N."/>
        </authorList>
    </citation>
    <scope>NUCLEOTIDE SEQUENCE [LARGE SCALE GENOMIC DNA]</scope>
    <source>
        <strain evidence="2 3">KCTC 29202</strain>
    </source>
</reference>
<feature type="compositionally biased region" description="Basic and acidic residues" evidence="1">
    <location>
        <begin position="92"/>
        <end position="104"/>
    </location>
</feature>
<dbReference type="Proteomes" id="UP000270343">
    <property type="component" value="Unassembled WGS sequence"/>
</dbReference>
<sequence>MQALYQLSYSPVFRCFACRPASLATQTILHDGSSAIDAVFAPCRSPLSLLVYPVVPAGRLIVNCLDAYGGFMSVLTTVTAFDGRSRTTPAARAEERLLRKRDSSGQRGPGHRCGRCAGRAGRR</sequence>
<evidence type="ECO:0000313" key="2">
    <source>
        <dbReference type="EMBL" id="RKN62836.1"/>
    </source>
</evidence>
<protein>
    <submittedName>
        <fullName evidence="2">Uncharacterized protein</fullName>
    </submittedName>
</protein>
<organism evidence="2 3">
    <name type="scientific">Streptomyces klenkii</name>
    <dbReference type="NCBI Taxonomy" id="1420899"/>
    <lineage>
        <taxon>Bacteria</taxon>
        <taxon>Bacillati</taxon>
        <taxon>Actinomycetota</taxon>
        <taxon>Actinomycetes</taxon>
        <taxon>Kitasatosporales</taxon>
        <taxon>Streptomycetaceae</taxon>
        <taxon>Streptomyces</taxon>
    </lineage>
</organism>
<feature type="compositionally biased region" description="Basic residues" evidence="1">
    <location>
        <begin position="109"/>
        <end position="123"/>
    </location>
</feature>
<evidence type="ECO:0000256" key="1">
    <source>
        <dbReference type="SAM" id="MobiDB-lite"/>
    </source>
</evidence>
<feature type="region of interest" description="Disordered" evidence="1">
    <location>
        <begin position="85"/>
        <end position="123"/>
    </location>
</feature>
<gene>
    <name evidence="2" type="ORF">D7231_30845</name>
</gene>
<keyword evidence="3" id="KW-1185">Reference proteome</keyword>
<name>A0A3B0AUB4_9ACTN</name>
<dbReference type="AlphaFoldDB" id="A0A3B0AUB4"/>
<comment type="caution">
    <text evidence="2">The sequence shown here is derived from an EMBL/GenBank/DDBJ whole genome shotgun (WGS) entry which is preliminary data.</text>
</comment>
<proteinExistence type="predicted"/>
<accession>A0A3B0AUB4</accession>